<accession>A0ABU7CP34</accession>
<keyword evidence="3" id="KW-1185">Reference proteome</keyword>
<evidence type="ECO:0000313" key="2">
    <source>
        <dbReference type="EMBL" id="MED6264551.1"/>
    </source>
</evidence>
<dbReference type="EMBL" id="JAHUTJ010001282">
    <property type="protein sequence ID" value="MED6264551.1"/>
    <property type="molecule type" value="Genomic_DNA"/>
</dbReference>
<gene>
    <name evidence="2" type="ORF">CHARACLAT_016099</name>
</gene>
<organism evidence="2 3">
    <name type="scientific">Characodon lateralis</name>
    <dbReference type="NCBI Taxonomy" id="208331"/>
    <lineage>
        <taxon>Eukaryota</taxon>
        <taxon>Metazoa</taxon>
        <taxon>Chordata</taxon>
        <taxon>Craniata</taxon>
        <taxon>Vertebrata</taxon>
        <taxon>Euteleostomi</taxon>
        <taxon>Actinopterygii</taxon>
        <taxon>Neopterygii</taxon>
        <taxon>Teleostei</taxon>
        <taxon>Neoteleostei</taxon>
        <taxon>Acanthomorphata</taxon>
        <taxon>Ovalentaria</taxon>
        <taxon>Atherinomorphae</taxon>
        <taxon>Cyprinodontiformes</taxon>
        <taxon>Goodeidae</taxon>
        <taxon>Characodon</taxon>
    </lineage>
</organism>
<proteinExistence type="predicted"/>
<feature type="region of interest" description="Disordered" evidence="1">
    <location>
        <begin position="197"/>
        <end position="222"/>
    </location>
</feature>
<sequence length="222" mass="24235">MDTCDHHLLPALQHILGAELFNNPYTEDKAEEAALPGGEWASTPFRKNHCHAAGPHFHVLSSVGSPNCRSHLPPVCVLSSPELACPPGLRPVQYAGHAQHGCQLFPVLLCQQAFPQRCARHCAPQRWSSPPSPGSAPAAGPHQRLHLLSVQWEQQALSAGLHPFVTSQEQKALMTPCFYPLIQNTRHPTVPVHFKPQGPELRSRHNCGQQPVSSGALLQDSK</sequence>
<comment type="caution">
    <text evidence="2">The sequence shown here is derived from an EMBL/GenBank/DDBJ whole genome shotgun (WGS) entry which is preliminary data.</text>
</comment>
<reference evidence="2 3" key="1">
    <citation type="submission" date="2021-06" db="EMBL/GenBank/DDBJ databases">
        <authorList>
            <person name="Palmer J.M."/>
        </authorList>
    </citation>
    <scope>NUCLEOTIDE SEQUENCE [LARGE SCALE GENOMIC DNA]</scope>
    <source>
        <strain evidence="2 3">CL_MEX2019</strain>
        <tissue evidence="2">Muscle</tissue>
    </source>
</reference>
<dbReference type="Proteomes" id="UP001352852">
    <property type="component" value="Unassembled WGS sequence"/>
</dbReference>
<protein>
    <submittedName>
        <fullName evidence="2">Uncharacterized protein</fullName>
    </submittedName>
</protein>
<name>A0ABU7CP34_9TELE</name>
<evidence type="ECO:0000313" key="3">
    <source>
        <dbReference type="Proteomes" id="UP001352852"/>
    </source>
</evidence>
<evidence type="ECO:0000256" key="1">
    <source>
        <dbReference type="SAM" id="MobiDB-lite"/>
    </source>
</evidence>